<evidence type="ECO:0000259" key="1">
    <source>
        <dbReference type="Pfam" id="PF13681"/>
    </source>
</evidence>
<evidence type="ECO:0000313" key="4">
    <source>
        <dbReference type="Proteomes" id="UP000257039"/>
    </source>
</evidence>
<keyword evidence="4" id="KW-1185">Reference proteome</keyword>
<accession>A0A4P9VRT6</accession>
<dbReference type="Pfam" id="PF14341">
    <property type="entry name" value="PilX_N"/>
    <property type="match status" value="1"/>
</dbReference>
<feature type="domain" description="PilX/PilW C-terminal" evidence="1">
    <location>
        <begin position="110"/>
        <end position="171"/>
    </location>
</feature>
<reference evidence="3 4" key="1">
    <citation type="submission" date="2017-04" db="EMBL/GenBank/DDBJ databases">
        <title>Draft genome sequence of Zooshikella ganghwensis VG4 isolated from Red Sea sediments.</title>
        <authorList>
            <person name="Rehman Z."/>
            <person name="Alam I."/>
            <person name="Kamau A."/>
            <person name="Bajic V."/>
            <person name="Leiknes T."/>
        </authorList>
    </citation>
    <scope>NUCLEOTIDE SEQUENCE [LARGE SCALE GENOMIC DNA]</scope>
    <source>
        <strain evidence="3 4">VG4</strain>
    </source>
</reference>
<feature type="domain" description="Type 4 fimbrial biogenesis protein PilX N-terminal" evidence="2">
    <location>
        <begin position="7"/>
        <end position="55"/>
    </location>
</feature>
<dbReference type="InterPro" id="IPR025205">
    <property type="entry name" value="PilX/PilW_C"/>
</dbReference>
<evidence type="ECO:0000313" key="3">
    <source>
        <dbReference type="EMBL" id="RDH45509.1"/>
    </source>
</evidence>
<proteinExistence type="predicted"/>
<comment type="caution">
    <text evidence="3">The sequence shown here is derived from an EMBL/GenBank/DDBJ whole genome shotgun (WGS) entry which is preliminary data.</text>
</comment>
<dbReference type="AlphaFoldDB" id="A0A4P9VRT6"/>
<sequence>MIMRKEKGAVLIISLMILLLVSMISVAVFRGVNFNTKMVANYRDKVGAFEIAEKALKEGERVVKGWREEPSRVTVNSIEDLPGINNNQVAETLSPIVYEKLKEEDDWGMANKFKVQDNSAEYVIEYYGNDPDGKKLDITSTSSEPQSTFYRITVKSTGKGSNKVILQSVYKRSF</sequence>
<evidence type="ECO:0000259" key="2">
    <source>
        <dbReference type="Pfam" id="PF14341"/>
    </source>
</evidence>
<protein>
    <recommendedName>
        <fullName evidence="5">Type 4 fimbrial biogenesis protein PilX N-terminal domain-containing protein</fullName>
    </recommendedName>
</protein>
<name>A0A4P9VRT6_9GAMM</name>
<organism evidence="3 4">
    <name type="scientific">Zooshikella ganghwensis</name>
    <dbReference type="NCBI Taxonomy" id="202772"/>
    <lineage>
        <taxon>Bacteria</taxon>
        <taxon>Pseudomonadati</taxon>
        <taxon>Pseudomonadota</taxon>
        <taxon>Gammaproteobacteria</taxon>
        <taxon>Oceanospirillales</taxon>
        <taxon>Zooshikellaceae</taxon>
        <taxon>Zooshikella</taxon>
    </lineage>
</organism>
<dbReference type="EMBL" id="NDXW01000001">
    <property type="protein sequence ID" value="RDH45509.1"/>
    <property type="molecule type" value="Genomic_DNA"/>
</dbReference>
<evidence type="ECO:0008006" key="5">
    <source>
        <dbReference type="Google" id="ProtNLM"/>
    </source>
</evidence>
<dbReference type="Proteomes" id="UP000257039">
    <property type="component" value="Unassembled WGS sequence"/>
</dbReference>
<gene>
    <name evidence="3" type="ORF">B9G39_19795</name>
</gene>
<dbReference type="InterPro" id="IPR025746">
    <property type="entry name" value="PilX_N_dom"/>
</dbReference>
<dbReference type="Pfam" id="PF13681">
    <property type="entry name" value="PilX"/>
    <property type="match status" value="1"/>
</dbReference>